<protein>
    <recommendedName>
        <fullName evidence="5">ATPase</fullName>
    </recommendedName>
</protein>
<dbReference type="PANTHER" id="PTHR43566">
    <property type="entry name" value="CONSERVED PROTEIN"/>
    <property type="match status" value="1"/>
</dbReference>
<proteinExistence type="predicted"/>
<organism evidence="3 4">
    <name type="scientific">Malacoplasma penetrans (strain HF-2)</name>
    <name type="common">Mycoplasma penetrans</name>
    <dbReference type="NCBI Taxonomy" id="272633"/>
    <lineage>
        <taxon>Bacteria</taxon>
        <taxon>Bacillati</taxon>
        <taxon>Mycoplasmatota</taxon>
        <taxon>Mycoplasmoidales</taxon>
        <taxon>Mycoplasmoidaceae</taxon>
        <taxon>Malacoplasma</taxon>
    </lineage>
</organism>
<dbReference type="HOGENOM" id="CLU_041527_3_1_14"/>
<evidence type="ECO:0008006" key="5">
    <source>
        <dbReference type="Google" id="ProtNLM"/>
    </source>
</evidence>
<dbReference type="Pfam" id="PF13635">
    <property type="entry name" value="DUF4143"/>
    <property type="match status" value="1"/>
</dbReference>
<feature type="domain" description="AAA" evidence="1">
    <location>
        <begin position="25"/>
        <end position="150"/>
    </location>
</feature>
<dbReference type="AlphaFoldDB" id="Q8EWI0"/>
<feature type="domain" description="DUF4143" evidence="2">
    <location>
        <begin position="215"/>
        <end position="376"/>
    </location>
</feature>
<dbReference type="SUPFAM" id="SSF52540">
    <property type="entry name" value="P-loop containing nucleoside triphosphate hydrolases"/>
    <property type="match status" value="1"/>
</dbReference>
<reference evidence="3 4" key="1">
    <citation type="journal article" date="2002" name="Nucleic Acids Res.">
        <title>The complete genomic sequence of Mycoplasma penetrans, an intracellular bacterial pathogen in humans.</title>
        <authorList>
            <person name="Sasaki Y."/>
            <person name="Ishikawa J."/>
            <person name="Yamashita A."/>
            <person name="Oshima K."/>
            <person name="Kenri T."/>
            <person name="Furuya K."/>
            <person name="Yoshino C."/>
            <person name="Horino A."/>
            <person name="Shiba T."/>
            <person name="Sasaki T."/>
            <person name="Hattori M."/>
        </authorList>
    </citation>
    <scope>NUCLEOTIDE SEQUENCE [LARGE SCALE GENOMIC DNA]</scope>
    <source>
        <strain evidence="3 4">HF-2</strain>
    </source>
</reference>
<gene>
    <name evidence="3" type="ordered locus">MYPE2250</name>
</gene>
<dbReference type="Proteomes" id="UP000002522">
    <property type="component" value="Chromosome"/>
</dbReference>
<evidence type="ECO:0000313" key="4">
    <source>
        <dbReference type="Proteomes" id="UP000002522"/>
    </source>
</evidence>
<dbReference type="Gene3D" id="3.40.50.300">
    <property type="entry name" value="P-loop containing nucleotide triphosphate hydrolases"/>
    <property type="match status" value="1"/>
</dbReference>
<dbReference type="InterPro" id="IPR027417">
    <property type="entry name" value="P-loop_NTPase"/>
</dbReference>
<dbReference type="EMBL" id="BA000026">
    <property type="protein sequence ID" value="BAC44016.1"/>
    <property type="molecule type" value="Genomic_DNA"/>
</dbReference>
<evidence type="ECO:0000313" key="3">
    <source>
        <dbReference type="EMBL" id="BAC44016.1"/>
    </source>
</evidence>
<dbReference type="Pfam" id="PF13173">
    <property type="entry name" value="AAA_14"/>
    <property type="match status" value="1"/>
</dbReference>
<name>Q8EWI0_MALP2</name>
<dbReference type="InterPro" id="IPR041682">
    <property type="entry name" value="AAA_14"/>
</dbReference>
<dbReference type="PANTHER" id="PTHR43566:SF2">
    <property type="entry name" value="DUF4143 DOMAIN-CONTAINING PROTEIN"/>
    <property type="match status" value="1"/>
</dbReference>
<evidence type="ECO:0000259" key="1">
    <source>
        <dbReference type="Pfam" id="PF13173"/>
    </source>
</evidence>
<dbReference type="eggNOG" id="COG1373">
    <property type="taxonomic scope" value="Bacteria"/>
</dbReference>
<accession>Q8EWI0</accession>
<dbReference type="InterPro" id="IPR025420">
    <property type="entry name" value="DUF4143"/>
</dbReference>
<sequence>MGVGGVIVEIKRNIIKVMDEILTQFPILLITGARQVGKTTIAEYYRDQHNYNFISLDNEEILEKAKTNPQQLLKDYPYPLIIDEVQRAPNLFMEITHIVNEIRRTKGSKSARGMFILTGSQKYHLIKNVTESMAGRVAILEVPPLSQSEINNQIENPFIYDSSKLENFVDRVNNYNLDEEKIYESIFKGFYPELWNENNITPNRFYSQYIKSYLERDVSEFINVKDKRKFLDFLVLLSNQTANDFIPENLSKHLQIDRKTVESWVSILVAGDLVTLLNPYNNSLVNIVKRRKRIYFNDVGLLCHLLKITNPKSLQTNKHKGKIIETYIFNEIKKSYLNSDERVDFYYYRDGNKNEIDLIVHNISKGFINLIECKSNKNYSLSDVKSFKLIKNEDHPITGKLIICFTDEIYRLNGEVLVLPVTAI</sequence>
<dbReference type="InParanoid" id="Q8EWI0"/>
<keyword evidence="4" id="KW-1185">Reference proteome</keyword>
<dbReference type="KEGG" id="mpe:MYPE2250"/>
<evidence type="ECO:0000259" key="2">
    <source>
        <dbReference type="Pfam" id="PF13635"/>
    </source>
</evidence>